<feature type="compositionally biased region" description="Pro residues" evidence="1">
    <location>
        <begin position="332"/>
        <end position="360"/>
    </location>
</feature>
<gene>
    <name evidence="3" type="ORF">EDM22_04770</name>
</gene>
<sequence length="941" mass="94787">MTGRDGRDDANDFESTDWLLAQLGQGRRPDLEGHDAPPPVAEPSVEPAAEPIAPPPAAEVEAEPVDPRARRSEETLDWFSLAEPAPSSSDAATRALPVVGEPIEPRAEPAPPAASAPVAQPTWTPPSGVRPPSLPQSPPPVEPSRLTAVEPPVGAPPVTPPAAAPPVAPVDAPPVVPPGPVTPTASFALTWGDGPIDSEEGLREAFRRLAGPSGEQGPDAAATPAPAEPPSQPESPTQSPAAPPPVVDEPFTAYTPPHASSSSFSPAQPPPSAPRSWDEIAAAAAATPLAAEPAPGAAAEPAPEPQAPAQAGPAGDDGLAQELWAALNEPVAPSPAPEPPTASPAAPQTPPPAPATPDVPPAFQAFGAFGDFGAAVAAEPPNVEPPNVEPPQPETPAQPEIPAPPRSRFSSFADDTFEPPVRDPFERQPHAGASQPGDDPFDQLLPVRDAELPGPPVPQTPPHQSFTPASFGTASPVDDLLAALGGATHGHDRGTFGQAAIDDVPVDVPDRAANPLTGPIALAFTELGLAFGDTAVRSARGDERAAAGRNDGDAGDRDDSDSAESSIARQIAETGYFWNLTPDPAGVDPKAPQDDAEAAAGRRRAAAGEAEPEPEPDEFDPFAHTRPDSDPANPLTDPFGMRLVFGDERVPPAAAAAAAASDADWRGGPDTAAPAPGASGDPLASLFGAGTGPVDAPFPDSQPDPWATAGYGAVAGAAASPVARPAAPATAAGPAGPGAPVAPTSPRTGGSGGGGRSPARILAWIAGGLVAALVLAGLFFLGTQLTGGARTATSASESAAPSTPAAAPEPTAPQPVGVHAWNTLFGGECLDPFTDPWAQEFTVVDCTVPHAAQLVYRGTLPGDAAAPFPGEAELAAQMPALCSAAGIFDLSVASLVNDLQVQGTFPLADQWADGNRTYYCFANRTSGQPLTASVQGPGPQA</sequence>
<feature type="compositionally biased region" description="Pro residues" evidence="1">
    <location>
        <begin position="153"/>
        <end position="181"/>
    </location>
</feature>
<evidence type="ECO:0000256" key="1">
    <source>
        <dbReference type="SAM" id="MobiDB-lite"/>
    </source>
</evidence>
<feature type="compositionally biased region" description="Low complexity" evidence="1">
    <location>
        <begin position="668"/>
        <end position="682"/>
    </location>
</feature>
<feature type="compositionally biased region" description="Pro residues" evidence="1">
    <location>
        <begin position="128"/>
        <end position="142"/>
    </location>
</feature>
<feature type="region of interest" description="Disordered" evidence="1">
    <location>
        <begin position="652"/>
        <end position="693"/>
    </location>
</feature>
<feature type="compositionally biased region" description="Low complexity" evidence="1">
    <location>
        <begin position="361"/>
        <end position="381"/>
    </location>
</feature>
<dbReference type="Proteomes" id="UP000275048">
    <property type="component" value="Unassembled WGS sequence"/>
</dbReference>
<feature type="region of interest" description="Disordered" evidence="1">
    <location>
        <begin position="539"/>
        <end position="566"/>
    </location>
</feature>
<feature type="region of interest" description="Disordered" evidence="1">
    <location>
        <begin position="1"/>
        <end position="475"/>
    </location>
</feature>
<feature type="compositionally biased region" description="Low complexity" evidence="1">
    <location>
        <begin position="42"/>
        <end position="51"/>
    </location>
</feature>
<feature type="compositionally biased region" description="Low complexity" evidence="1">
    <location>
        <begin position="727"/>
        <end position="748"/>
    </location>
</feature>
<feature type="compositionally biased region" description="Polar residues" evidence="1">
    <location>
        <begin position="463"/>
        <end position="473"/>
    </location>
</feature>
<feature type="compositionally biased region" description="Low complexity" evidence="1">
    <location>
        <begin position="256"/>
        <end position="266"/>
    </location>
</feature>
<feature type="compositionally biased region" description="Basic and acidic residues" evidence="1">
    <location>
        <begin position="420"/>
        <end position="429"/>
    </location>
</feature>
<feature type="compositionally biased region" description="Pro residues" evidence="1">
    <location>
        <begin position="382"/>
        <end position="405"/>
    </location>
</feature>
<dbReference type="RefSeq" id="WP_122935913.1">
    <property type="nucleotide sequence ID" value="NZ_RHHB01000004.1"/>
</dbReference>
<feature type="compositionally biased region" description="Basic and acidic residues" evidence="1">
    <location>
        <begin position="1"/>
        <end position="10"/>
    </location>
</feature>
<evidence type="ECO:0000313" key="4">
    <source>
        <dbReference type="Proteomes" id="UP000275048"/>
    </source>
</evidence>
<comment type="caution">
    <text evidence="3">The sequence shown here is derived from an EMBL/GenBank/DDBJ whole genome shotgun (WGS) entry which is preliminary data.</text>
</comment>
<keyword evidence="4" id="KW-1185">Reference proteome</keyword>
<keyword evidence="2" id="KW-0472">Membrane</keyword>
<keyword evidence="2" id="KW-0812">Transmembrane</keyword>
<feature type="compositionally biased region" description="Basic and acidic residues" evidence="1">
    <location>
        <begin position="65"/>
        <end position="74"/>
    </location>
</feature>
<feature type="compositionally biased region" description="Acidic residues" evidence="1">
    <location>
        <begin position="610"/>
        <end position="620"/>
    </location>
</feature>
<reference evidence="3 4" key="1">
    <citation type="submission" date="2018-10" db="EMBL/GenBank/DDBJ databases">
        <title>Isolation, diversity and antibacterial activity of antinobacteria from the wheat rhizosphere soil.</title>
        <authorList>
            <person name="Sun T."/>
        </authorList>
    </citation>
    <scope>NUCLEOTIDE SEQUENCE [LARGE SCALE GENOMIC DNA]</scope>
    <source>
        <strain evidence="3 4">SJ-23</strain>
    </source>
</reference>
<feature type="compositionally biased region" description="Basic and acidic residues" evidence="1">
    <location>
        <begin position="539"/>
        <end position="557"/>
    </location>
</feature>
<evidence type="ECO:0000313" key="3">
    <source>
        <dbReference type="EMBL" id="RNB51344.1"/>
    </source>
</evidence>
<keyword evidence="2" id="KW-1133">Transmembrane helix</keyword>
<feature type="transmembrane region" description="Helical" evidence="2">
    <location>
        <begin position="761"/>
        <end position="781"/>
    </location>
</feature>
<proteinExistence type="predicted"/>
<organism evidence="3 4">
    <name type="scientific">Agromyces tardus</name>
    <dbReference type="NCBI Taxonomy" id="2583849"/>
    <lineage>
        <taxon>Bacteria</taxon>
        <taxon>Bacillati</taxon>
        <taxon>Actinomycetota</taxon>
        <taxon>Actinomycetes</taxon>
        <taxon>Micrococcales</taxon>
        <taxon>Microbacteriaceae</taxon>
        <taxon>Agromyces</taxon>
    </lineage>
</organism>
<feature type="region of interest" description="Disordered" evidence="1">
    <location>
        <begin position="727"/>
        <end position="756"/>
    </location>
</feature>
<name>A0A3M8AJG2_9MICO</name>
<accession>A0A3M8AJG2</accession>
<dbReference type="AlphaFoldDB" id="A0A3M8AJG2"/>
<dbReference type="EMBL" id="RHHB01000004">
    <property type="protein sequence ID" value="RNB51344.1"/>
    <property type="molecule type" value="Genomic_DNA"/>
</dbReference>
<feature type="compositionally biased region" description="Low complexity" evidence="1">
    <location>
        <begin position="281"/>
        <end position="320"/>
    </location>
</feature>
<feature type="region of interest" description="Disordered" evidence="1">
    <location>
        <begin position="792"/>
        <end position="814"/>
    </location>
</feature>
<evidence type="ECO:0008006" key="5">
    <source>
        <dbReference type="Google" id="ProtNLM"/>
    </source>
</evidence>
<feature type="compositionally biased region" description="Low complexity" evidence="1">
    <location>
        <begin position="792"/>
        <end position="809"/>
    </location>
</feature>
<protein>
    <recommendedName>
        <fullName evidence="5">Septum formation-related domain-containing protein</fullName>
    </recommendedName>
</protein>
<feature type="region of interest" description="Disordered" evidence="1">
    <location>
        <begin position="579"/>
        <end position="640"/>
    </location>
</feature>
<evidence type="ECO:0000256" key="2">
    <source>
        <dbReference type="SAM" id="Phobius"/>
    </source>
</evidence>
<dbReference type="OrthoDB" id="5112895at2"/>
<feature type="compositionally biased region" description="Low complexity" evidence="1">
    <location>
        <begin position="143"/>
        <end position="152"/>
    </location>
</feature>